<evidence type="ECO:0000256" key="5">
    <source>
        <dbReference type="SAM" id="MobiDB-lite"/>
    </source>
</evidence>
<dbReference type="RefSeq" id="WP_033297538.1">
    <property type="nucleotide sequence ID" value="NZ_JBHSJE010000001.1"/>
</dbReference>
<evidence type="ECO:0000256" key="2">
    <source>
        <dbReference type="ARBA" id="ARBA00023034"/>
    </source>
</evidence>
<comment type="caution">
    <text evidence="6">The sequence shown here is derived from an EMBL/GenBank/DDBJ whole genome shotgun (WGS) entry which is preliminary data.</text>
</comment>
<sequence>MNGTGPTLPEALLLLALDPVRGKPYCRGRFLEYGVAGAVLAELELQGRIAEERGRVVVVNPLDPPDPLLAVFLRSLPPPGKNRFGSGVPAGRWVRQAGRRAEGLYLDALVERGVLRRETRRFLGLFPFHRHPSGPASPAPEVRRRFEESRAAGFPDRRDRLLAALAAAVELPSVVRQGDRRTRAASRTLAREEWPASAVHRNVRQDKAARAGGGDGGGGGGGGGGGD</sequence>
<dbReference type="Gene3D" id="1.10.3630.10">
    <property type="entry name" value="yeast vps74-n-term truncation variant domain like"/>
    <property type="match status" value="1"/>
</dbReference>
<evidence type="ECO:0000256" key="3">
    <source>
        <dbReference type="ARBA" id="ARBA00023121"/>
    </source>
</evidence>
<feature type="region of interest" description="Disordered" evidence="5">
    <location>
        <begin position="179"/>
        <end position="227"/>
    </location>
</feature>
<keyword evidence="7" id="KW-1185">Reference proteome</keyword>
<evidence type="ECO:0000256" key="4">
    <source>
        <dbReference type="ARBA" id="ARBA00023136"/>
    </source>
</evidence>
<accession>A0ABV9V319</accession>
<dbReference type="InterPro" id="IPR038261">
    <property type="entry name" value="GPP34-like_sf"/>
</dbReference>
<evidence type="ECO:0000313" key="7">
    <source>
        <dbReference type="Proteomes" id="UP001595908"/>
    </source>
</evidence>
<organism evidence="6 7">
    <name type="scientific">Streptomyces atroolivaceus</name>
    <dbReference type="NCBI Taxonomy" id="66869"/>
    <lineage>
        <taxon>Bacteria</taxon>
        <taxon>Bacillati</taxon>
        <taxon>Actinomycetota</taxon>
        <taxon>Actinomycetes</taxon>
        <taxon>Kitasatosporales</taxon>
        <taxon>Streptomycetaceae</taxon>
        <taxon>Streptomyces</taxon>
    </lineage>
</organism>
<dbReference type="GeneID" id="31231813"/>
<gene>
    <name evidence="6" type="ORF">ACFPL4_05240</name>
</gene>
<keyword evidence="3" id="KW-0446">Lipid-binding</keyword>
<dbReference type="Proteomes" id="UP001595908">
    <property type="component" value="Unassembled WGS sequence"/>
</dbReference>
<dbReference type="InterPro" id="IPR008628">
    <property type="entry name" value="GPP34-like"/>
</dbReference>
<proteinExistence type="predicted"/>
<name>A0ABV9V319_STRAZ</name>
<dbReference type="EMBL" id="JBHSJE010000001">
    <property type="protein sequence ID" value="MFC4977766.1"/>
    <property type="molecule type" value="Genomic_DNA"/>
</dbReference>
<comment type="subcellular location">
    <subcellularLocation>
        <location evidence="1">Golgi apparatus membrane</location>
        <topology evidence="1">Peripheral membrane protein</topology>
        <orientation evidence="1">Cytoplasmic side</orientation>
    </subcellularLocation>
</comment>
<feature type="compositionally biased region" description="Gly residues" evidence="5">
    <location>
        <begin position="211"/>
        <end position="227"/>
    </location>
</feature>
<protein>
    <submittedName>
        <fullName evidence="6">GPP34 family phosphoprotein</fullName>
    </submittedName>
</protein>
<evidence type="ECO:0000313" key="6">
    <source>
        <dbReference type="EMBL" id="MFC4977766.1"/>
    </source>
</evidence>
<evidence type="ECO:0000256" key="1">
    <source>
        <dbReference type="ARBA" id="ARBA00004255"/>
    </source>
</evidence>
<keyword evidence="2" id="KW-0333">Golgi apparatus</keyword>
<keyword evidence="4" id="KW-0472">Membrane</keyword>
<reference evidence="7" key="1">
    <citation type="journal article" date="2019" name="Int. J. Syst. Evol. Microbiol.">
        <title>The Global Catalogue of Microorganisms (GCM) 10K type strain sequencing project: providing services to taxonomists for standard genome sequencing and annotation.</title>
        <authorList>
            <consortium name="The Broad Institute Genomics Platform"/>
            <consortium name="The Broad Institute Genome Sequencing Center for Infectious Disease"/>
            <person name="Wu L."/>
            <person name="Ma J."/>
        </authorList>
    </citation>
    <scope>NUCLEOTIDE SEQUENCE [LARGE SCALE GENOMIC DNA]</scope>
    <source>
        <strain evidence="7">ICMP 257</strain>
    </source>
</reference>
<dbReference type="Pfam" id="PF05719">
    <property type="entry name" value="GPP34"/>
    <property type="match status" value="1"/>
</dbReference>